<dbReference type="Proteomes" id="UP001458880">
    <property type="component" value="Unassembled WGS sequence"/>
</dbReference>
<keyword evidence="2" id="KW-1185">Reference proteome</keyword>
<comment type="caution">
    <text evidence="1">The sequence shown here is derived from an EMBL/GenBank/DDBJ whole genome shotgun (WGS) entry which is preliminary data.</text>
</comment>
<proteinExistence type="predicted"/>
<gene>
    <name evidence="1" type="ORF">QE152_g32572</name>
</gene>
<dbReference type="AlphaFoldDB" id="A0AAW1IZ51"/>
<evidence type="ECO:0000313" key="1">
    <source>
        <dbReference type="EMBL" id="KAK9695438.1"/>
    </source>
</evidence>
<protein>
    <submittedName>
        <fullName evidence="1">Uncharacterized protein</fullName>
    </submittedName>
</protein>
<accession>A0AAW1IZ51</accession>
<organism evidence="1 2">
    <name type="scientific">Popillia japonica</name>
    <name type="common">Japanese beetle</name>
    <dbReference type="NCBI Taxonomy" id="7064"/>
    <lineage>
        <taxon>Eukaryota</taxon>
        <taxon>Metazoa</taxon>
        <taxon>Ecdysozoa</taxon>
        <taxon>Arthropoda</taxon>
        <taxon>Hexapoda</taxon>
        <taxon>Insecta</taxon>
        <taxon>Pterygota</taxon>
        <taxon>Neoptera</taxon>
        <taxon>Endopterygota</taxon>
        <taxon>Coleoptera</taxon>
        <taxon>Polyphaga</taxon>
        <taxon>Scarabaeiformia</taxon>
        <taxon>Scarabaeidae</taxon>
        <taxon>Rutelinae</taxon>
        <taxon>Popillia</taxon>
    </lineage>
</organism>
<name>A0AAW1IZ51_POPJA</name>
<dbReference type="EMBL" id="JASPKY010000481">
    <property type="protein sequence ID" value="KAK9695438.1"/>
    <property type="molecule type" value="Genomic_DNA"/>
</dbReference>
<evidence type="ECO:0000313" key="2">
    <source>
        <dbReference type="Proteomes" id="UP001458880"/>
    </source>
</evidence>
<sequence length="75" mass="8918">MRGRPCHQPLLRIATRFETRTGLSPYRLYALDTVILLKDILASMITIEHSFRYYQFTDDLNLFLATLLMQYYQSL</sequence>
<reference evidence="1 2" key="1">
    <citation type="journal article" date="2024" name="BMC Genomics">
        <title>De novo assembly and annotation of Popillia japonica's genome with initial clues to its potential as an invasive pest.</title>
        <authorList>
            <person name="Cucini C."/>
            <person name="Boschi S."/>
            <person name="Funari R."/>
            <person name="Cardaioli E."/>
            <person name="Iannotti N."/>
            <person name="Marturano G."/>
            <person name="Paoli F."/>
            <person name="Bruttini M."/>
            <person name="Carapelli A."/>
            <person name="Frati F."/>
            <person name="Nardi F."/>
        </authorList>
    </citation>
    <scope>NUCLEOTIDE SEQUENCE [LARGE SCALE GENOMIC DNA]</scope>
    <source>
        <strain evidence="1">DMR45628</strain>
    </source>
</reference>